<protein>
    <submittedName>
        <fullName evidence="1">Uncharacterized protein</fullName>
    </submittedName>
</protein>
<proteinExistence type="predicted"/>
<reference evidence="1 2" key="1">
    <citation type="submission" date="2015-02" db="EMBL/GenBank/DDBJ databases">
        <title>Single-cell genomics of uncultivated deep-branching MTB reveals a conserved set of magnetosome genes.</title>
        <authorList>
            <person name="Kolinko S."/>
            <person name="Richter M."/>
            <person name="Glockner F.O."/>
            <person name="Brachmann A."/>
            <person name="Schuler D."/>
        </authorList>
    </citation>
    <scope>NUCLEOTIDE SEQUENCE [LARGE SCALE GENOMIC DNA]</scope>
    <source>
        <strain evidence="1">SKK-01</strain>
    </source>
</reference>
<dbReference type="EMBL" id="JYNY01000161">
    <property type="protein sequence ID" value="KJJ85435.1"/>
    <property type="molecule type" value="Genomic_DNA"/>
</dbReference>
<dbReference type="Proteomes" id="UP000033428">
    <property type="component" value="Unassembled WGS sequence"/>
</dbReference>
<dbReference type="AlphaFoldDB" id="A0A0F0CVH5"/>
<evidence type="ECO:0000313" key="1">
    <source>
        <dbReference type="EMBL" id="KJJ85435.1"/>
    </source>
</evidence>
<accession>A0A0F0CVH5</accession>
<keyword evidence="2" id="KW-1185">Reference proteome</keyword>
<name>A0A0F0CVH5_9BACT</name>
<evidence type="ECO:0000313" key="2">
    <source>
        <dbReference type="Proteomes" id="UP000033428"/>
    </source>
</evidence>
<organism evidence="1 2">
    <name type="scientific">Candidatus Omnitrophus magneticus</name>
    <dbReference type="NCBI Taxonomy" id="1609969"/>
    <lineage>
        <taxon>Bacteria</taxon>
        <taxon>Pseudomonadati</taxon>
        <taxon>Candidatus Omnitrophota</taxon>
        <taxon>Candidatus Omnitrophus</taxon>
    </lineage>
</organism>
<sequence>MENKTTFQKKQIAIDIIAVDRHGAPIHDENMCGSMCILPKVMQNTPQNKNFNITESKPLPTESQIQLKMMIPDETGLNIIKTNGNIKWFKEIKDIHKKCFILGVYFRDMDGIEKEKLLNVWKKYIQD</sequence>
<gene>
    <name evidence="1" type="ORF">OMAG_000705</name>
</gene>
<comment type="caution">
    <text evidence="1">The sequence shown here is derived from an EMBL/GenBank/DDBJ whole genome shotgun (WGS) entry which is preliminary data.</text>
</comment>